<dbReference type="Pfam" id="PF00240">
    <property type="entry name" value="ubiquitin"/>
    <property type="match status" value="1"/>
</dbReference>
<dbReference type="Proteomes" id="UP000054485">
    <property type="component" value="Unassembled WGS sequence"/>
</dbReference>
<dbReference type="InterPro" id="IPR000626">
    <property type="entry name" value="Ubiquitin-like_dom"/>
</dbReference>
<organism evidence="7 8">
    <name type="scientific">Suillus luteus UH-Slu-Lm8-n1</name>
    <dbReference type="NCBI Taxonomy" id="930992"/>
    <lineage>
        <taxon>Eukaryota</taxon>
        <taxon>Fungi</taxon>
        <taxon>Dikarya</taxon>
        <taxon>Basidiomycota</taxon>
        <taxon>Agaricomycotina</taxon>
        <taxon>Agaricomycetes</taxon>
        <taxon>Agaricomycetidae</taxon>
        <taxon>Boletales</taxon>
        <taxon>Suillineae</taxon>
        <taxon>Suillaceae</taxon>
        <taxon>Suillus</taxon>
    </lineage>
</organism>
<dbReference type="InterPro" id="IPR019954">
    <property type="entry name" value="Ubiquitin_CS"/>
</dbReference>
<evidence type="ECO:0000256" key="2">
    <source>
        <dbReference type="ARBA" id="ARBA00022771"/>
    </source>
</evidence>
<dbReference type="InterPro" id="IPR019956">
    <property type="entry name" value="Ubiquitin_dom"/>
</dbReference>
<dbReference type="InterPro" id="IPR029071">
    <property type="entry name" value="Ubiquitin-like_domsf"/>
</dbReference>
<dbReference type="PANTHER" id="PTHR10666">
    <property type="entry name" value="UBIQUITIN"/>
    <property type="match status" value="1"/>
</dbReference>
<dbReference type="HOGENOM" id="CLU_027438_2_0_1"/>
<evidence type="ECO:0008006" key="9">
    <source>
        <dbReference type="Google" id="ProtNLM"/>
    </source>
</evidence>
<dbReference type="SMART" id="SM00213">
    <property type="entry name" value="UBQ"/>
    <property type="match status" value="1"/>
</dbReference>
<proteinExistence type="predicted"/>
<feature type="domain" description="Ubiquitin-like" evidence="5">
    <location>
        <begin position="280"/>
        <end position="355"/>
    </location>
</feature>
<evidence type="ECO:0000313" key="7">
    <source>
        <dbReference type="EMBL" id="KIK33499.1"/>
    </source>
</evidence>
<evidence type="ECO:0000256" key="1">
    <source>
        <dbReference type="ARBA" id="ARBA00022723"/>
    </source>
</evidence>
<dbReference type="PROSITE" id="PS00518">
    <property type="entry name" value="ZF_RING_1"/>
    <property type="match status" value="1"/>
</dbReference>
<dbReference type="InParanoid" id="A0A0D0A5R6"/>
<accession>A0A0D0A5R6</accession>
<dbReference type="PRINTS" id="PR00348">
    <property type="entry name" value="UBIQUITIN"/>
</dbReference>
<evidence type="ECO:0000259" key="5">
    <source>
        <dbReference type="PROSITE" id="PS50053"/>
    </source>
</evidence>
<dbReference type="OrthoDB" id="428577at2759"/>
<dbReference type="AlphaFoldDB" id="A0A0D0A5R6"/>
<reference evidence="7 8" key="1">
    <citation type="submission" date="2014-04" db="EMBL/GenBank/DDBJ databases">
        <authorList>
            <consortium name="DOE Joint Genome Institute"/>
            <person name="Kuo A."/>
            <person name="Ruytinx J."/>
            <person name="Rineau F."/>
            <person name="Colpaert J."/>
            <person name="Kohler A."/>
            <person name="Nagy L.G."/>
            <person name="Floudas D."/>
            <person name="Copeland A."/>
            <person name="Barry K.W."/>
            <person name="Cichocki N."/>
            <person name="Veneault-Fourrey C."/>
            <person name="LaButti K."/>
            <person name="Lindquist E.A."/>
            <person name="Lipzen A."/>
            <person name="Lundell T."/>
            <person name="Morin E."/>
            <person name="Murat C."/>
            <person name="Sun H."/>
            <person name="Tunlid A."/>
            <person name="Henrissat B."/>
            <person name="Grigoriev I.V."/>
            <person name="Hibbett D.S."/>
            <person name="Martin F."/>
            <person name="Nordberg H.P."/>
            <person name="Cantor M.N."/>
            <person name="Hua S.X."/>
        </authorList>
    </citation>
    <scope>NUCLEOTIDE SEQUENCE [LARGE SCALE GENOMIC DNA]</scope>
    <source>
        <strain evidence="7 8">UH-Slu-Lm8-n1</strain>
    </source>
</reference>
<dbReference type="PROSITE" id="PS50053">
    <property type="entry name" value="UBIQUITIN_2"/>
    <property type="match status" value="1"/>
</dbReference>
<evidence type="ECO:0000256" key="4">
    <source>
        <dbReference type="PROSITE-ProRule" id="PRU00175"/>
    </source>
</evidence>
<keyword evidence="3" id="KW-0862">Zinc</keyword>
<evidence type="ECO:0000256" key="3">
    <source>
        <dbReference type="ARBA" id="ARBA00022833"/>
    </source>
</evidence>
<dbReference type="PROSITE" id="PS50089">
    <property type="entry name" value="ZF_RING_2"/>
    <property type="match status" value="1"/>
</dbReference>
<keyword evidence="8" id="KW-1185">Reference proteome</keyword>
<dbReference type="GO" id="GO:0008270">
    <property type="term" value="F:zinc ion binding"/>
    <property type="evidence" value="ECO:0007669"/>
    <property type="project" value="UniProtKB-KW"/>
</dbReference>
<dbReference type="InterPro" id="IPR050158">
    <property type="entry name" value="Ubiquitin_ubiquitin-like"/>
</dbReference>
<dbReference type="InterPro" id="IPR001841">
    <property type="entry name" value="Znf_RING"/>
</dbReference>
<sequence length="562" mass="61697">MHVPTMSRDSCVKLTSRKSSYGPNDFQINEDEPLISFFNHCLPREPLSAKLPRHGNECGAGRLSIDCGSLDISFQRTVRVPETGELNNLPPGLGTFPLYNVAEFSHVLPQDMVEKGGLFLAMYQREAMWLRFTSTKKFAIRIYVGGVNGITGEPMIPNMATLLKRQNGVEKKQDYIIVPEQPWVDGIATGPGIVKQFVAVPYGSGYSIEYQITGSETTGGIQFEVIPAYETSVHFKGADIYSTPHELGLPLSSEMTMTNWKIRPPPTTTYSGMQNVPNGKSIFVKTLTGKTLVVLAESDDFVHSLKFKIQDREGIPPDQQRLIFAGNILEDGRKLSDYNIQKDSTIHLVLRLRGGGEMMPTMSFGAGGMIKQAINEDRNNPRIWDVERAKVFNVQVLNAAHFEHITKMMAPPTPVDVKVYAAAGLPFFDIFNEVPTDIHGHDGFKTIKSVSMLDWMFGVGTGVTYEPGACVPLQKCKCQKNMLGCVIRPCNHAVCSECASYGSRTRCPVCKGSAKKVVGIAAPMGAPGKESVPELPVVLLEMTQVNDGREKFASIVRGGAKG</sequence>
<keyword evidence="1" id="KW-0479">Metal-binding</keyword>
<dbReference type="Gene3D" id="3.10.20.90">
    <property type="entry name" value="Phosphatidylinositol 3-kinase Catalytic Subunit, Chain A, domain 1"/>
    <property type="match status" value="1"/>
</dbReference>
<gene>
    <name evidence="7" type="ORF">CY34DRAFT_813561</name>
</gene>
<feature type="domain" description="RING-type" evidence="6">
    <location>
        <begin position="478"/>
        <end position="511"/>
    </location>
</feature>
<protein>
    <recommendedName>
        <fullName evidence="9">Ubiquitin-like domain-containing protein</fullName>
    </recommendedName>
</protein>
<dbReference type="PROSITE" id="PS00299">
    <property type="entry name" value="UBIQUITIN_1"/>
    <property type="match status" value="1"/>
</dbReference>
<evidence type="ECO:0000259" key="6">
    <source>
        <dbReference type="PROSITE" id="PS50089"/>
    </source>
</evidence>
<dbReference type="EMBL" id="KN835929">
    <property type="protein sequence ID" value="KIK33499.1"/>
    <property type="molecule type" value="Genomic_DNA"/>
</dbReference>
<dbReference type="InterPro" id="IPR017907">
    <property type="entry name" value="Znf_RING_CS"/>
</dbReference>
<evidence type="ECO:0000313" key="8">
    <source>
        <dbReference type="Proteomes" id="UP000054485"/>
    </source>
</evidence>
<dbReference type="STRING" id="930992.A0A0D0A5R6"/>
<keyword evidence="2 4" id="KW-0863">Zinc-finger</keyword>
<dbReference type="FunFam" id="3.10.20.90:FF:000160">
    <property type="entry name" value="Polyubiquitin-C"/>
    <property type="match status" value="1"/>
</dbReference>
<name>A0A0D0A5R6_9AGAM</name>
<dbReference type="SUPFAM" id="SSF54236">
    <property type="entry name" value="Ubiquitin-like"/>
    <property type="match status" value="1"/>
</dbReference>
<reference evidence="8" key="2">
    <citation type="submission" date="2015-01" db="EMBL/GenBank/DDBJ databases">
        <title>Evolutionary Origins and Diversification of the Mycorrhizal Mutualists.</title>
        <authorList>
            <consortium name="DOE Joint Genome Institute"/>
            <consortium name="Mycorrhizal Genomics Consortium"/>
            <person name="Kohler A."/>
            <person name="Kuo A."/>
            <person name="Nagy L.G."/>
            <person name="Floudas D."/>
            <person name="Copeland A."/>
            <person name="Barry K.W."/>
            <person name="Cichocki N."/>
            <person name="Veneault-Fourrey C."/>
            <person name="LaButti K."/>
            <person name="Lindquist E.A."/>
            <person name="Lipzen A."/>
            <person name="Lundell T."/>
            <person name="Morin E."/>
            <person name="Murat C."/>
            <person name="Riley R."/>
            <person name="Ohm R."/>
            <person name="Sun H."/>
            <person name="Tunlid A."/>
            <person name="Henrissat B."/>
            <person name="Grigoriev I.V."/>
            <person name="Hibbett D.S."/>
            <person name="Martin F."/>
        </authorList>
    </citation>
    <scope>NUCLEOTIDE SEQUENCE [LARGE SCALE GENOMIC DNA]</scope>
    <source>
        <strain evidence="8">UH-Slu-Lm8-n1</strain>
    </source>
</reference>